<sequence length="447" mass="50343">MLQARVRAERPVTQKESWIMFIGYFTERPYQDPGSGYFGATGKPIMDLTVSNDIYNPELGAELYNRYLDEKIYAEEMGFDGLMLNEHHGTPFCMGGAMNVEASILARMTKRARIVLLGNIIPIWDDPLWLVEQLAMIDLISRGRLVSGWVRGTGRESVAHNAPPHYNWERFQEAHEFIVKAWSTPGPFRWEGKHYHFRHVNPWVRPYQRPHPPVWLPGVVSRDSLLWAAEKRIPYIMLATEMEPTKKAFQLYHDRAAELGYQSGPQNIGYLWKVHVDETEELADQAGRKYVQGPSNPFLAGNEGTVNPALLGLPGLTSRTRVLPTQAVATSARGGIANVLGRPYEQQLADYTVISGTPKTVIPKIRHVLEYLRPGSIFFWDGDGAMTHEDAMRSLRLMGEEVIPAVREIAKELDLPGPFEMDPATGKPYEAQPATAQEQTHGVSVQG</sequence>
<comment type="caution">
    <text evidence="5">The sequence shown here is derived from an EMBL/GenBank/DDBJ whole genome shotgun (WGS) entry which is preliminary data.</text>
</comment>
<evidence type="ECO:0000256" key="3">
    <source>
        <dbReference type="SAM" id="MobiDB-lite"/>
    </source>
</evidence>
<dbReference type="GO" id="GO:0016705">
    <property type="term" value="F:oxidoreductase activity, acting on paired donors, with incorporation or reduction of molecular oxygen"/>
    <property type="evidence" value="ECO:0007669"/>
    <property type="project" value="InterPro"/>
</dbReference>
<dbReference type="InterPro" id="IPR036661">
    <property type="entry name" value="Luciferase-like_sf"/>
</dbReference>
<evidence type="ECO:0000256" key="1">
    <source>
        <dbReference type="ARBA" id="ARBA00023002"/>
    </source>
</evidence>
<dbReference type="Gene3D" id="3.20.20.30">
    <property type="entry name" value="Luciferase-like domain"/>
    <property type="match status" value="1"/>
</dbReference>
<dbReference type="Pfam" id="PF00296">
    <property type="entry name" value="Bac_luciferase"/>
    <property type="match status" value="1"/>
</dbReference>
<evidence type="ECO:0000259" key="4">
    <source>
        <dbReference type="Pfam" id="PF00296"/>
    </source>
</evidence>
<evidence type="ECO:0000313" key="6">
    <source>
        <dbReference type="Proteomes" id="UP000712673"/>
    </source>
</evidence>
<feature type="domain" description="Luciferase-like" evidence="4">
    <location>
        <begin position="73"/>
        <end position="321"/>
    </location>
</feature>
<feature type="region of interest" description="Disordered" evidence="3">
    <location>
        <begin position="416"/>
        <end position="447"/>
    </location>
</feature>
<dbReference type="GO" id="GO:0005829">
    <property type="term" value="C:cytosol"/>
    <property type="evidence" value="ECO:0007669"/>
    <property type="project" value="TreeGrafter"/>
</dbReference>
<feature type="compositionally biased region" description="Polar residues" evidence="3">
    <location>
        <begin position="434"/>
        <end position="447"/>
    </location>
</feature>
<dbReference type="InterPro" id="IPR011251">
    <property type="entry name" value="Luciferase-like_dom"/>
</dbReference>
<dbReference type="PANTHER" id="PTHR30137:SF8">
    <property type="entry name" value="BLR5498 PROTEIN"/>
    <property type="match status" value="1"/>
</dbReference>
<dbReference type="SUPFAM" id="SSF51679">
    <property type="entry name" value="Bacterial luciferase-like"/>
    <property type="match status" value="1"/>
</dbReference>
<proteinExistence type="predicted"/>
<gene>
    <name evidence="5" type="ORF">FJZ47_00970</name>
</gene>
<accession>A0A937VY88</accession>
<dbReference type="GO" id="GO:0004497">
    <property type="term" value="F:monooxygenase activity"/>
    <property type="evidence" value="ECO:0007669"/>
    <property type="project" value="UniProtKB-KW"/>
</dbReference>
<organism evidence="5 6">
    <name type="scientific">Tectimicrobiota bacterium</name>
    <dbReference type="NCBI Taxonomy" id="2528274"/>
    <lineage>
        <taxon>Bacteria</taxon>
        <taxon>Pseudomonadati</taxon>
        <taxon>Nitrospinota/Tectimicrobiota group</taxon>
        <taxon>Candidatus Tectimicrobiota</taxon>
    </lineage>
</organism>
<evidence type="ECO:0000313" key="5">
    <source>
        <dbReference type="EMBL" id="MBM3222365.1"/>
    </source>
</evidence>
<dbReference type="PANTHER" id="PTHR30137">
    <property type="entry name" value="LUCIFERASE-LIKE MONOOXYGENASE"/>
    <property type="match status" value="1"/>
</dbReference>
<reference evidence="5" key="1">
    <citation type="submission" date="2019-03" db="EMBL/GenBank/DDBJ databases">
        <title>Lake Tanganyika Metagenome-Assembled Genomes (MAGs).</title>
        <authorList>
            <person name="Tran P."/>
        </authorList>
    </citation>
    <scope>NUCLEOTIDE SEQUENCE</scope>
    <source>
        <strain evidence="5">K_DeepCast_65m_m2_066</strain>
    </source>
</reference>
<keyword evidence="1" id="KW-0560">Oxidoreductase</keyword>
<dbReference type="EMBL" id="VGLS01000013">
    <property type="protein sequence ID" value="MBM3222365.1"/>
    <property type="molecule type" value="Genomic_DNA"/>
</dbReference>
<protein>
    <submittedName>
        <fullName evidence="5">LLM class flavin-dependent oxidoreductase</fullName>
    </submittedName>
</protein>
<dbReference type="Proteomes" id="UP000712673">
    <property type="component" value="Unassembled WGS sequence"/>
</dbReference>
<dbReference type="InterPro" id="IPR050766">
    <property type="entry name" value="Bact_Lucif_Oxidored"/>
</dbReference>
<name>A0A937VY88_UNCTE</name>
<evidence type="ECO:0000256" key="2">
    <source>
        <dbReference type="ARBA" id="ARBA00023033"/>
    </source>
</evidence>
<dbReference type="AlphaFoldDB" id="A0A937VY88"/>
<keyword evidence="2" id="KW-0503">Monooxygenase</keyword>